<organism evidence="1 2">
    <name type="scientific">Mixta hanseatica</name>
    <dbReference type="NCBI Taxonomy" id="2872648"/>
    <lineage>
        <taxon>Bacteria</taxon>
        <taxon>Pseudomonadati</taxon>
        <taxon>Pseudomonadota</taxon>
        <taxon>Gammaproteobacteria</taxon>
        <taxon>Enterobacterales</taxon>
        <taxon>Erwiniaceae</taxon>
        <taxon>Mixta</taxon>
    </lineage>
</organism>
<name>A0ABY4RBT7_9GAMM</name>
<evidence type="ECO:0000313" key="2">
    <source>
        <dbReference type="Proteomes" id="UP001056635"/>
    </source>
</evidence>
<evidence type="ECO:0000313" key="1">
    <source>
        <dbReference type="EMBL" id="UQY44251.1"/>
    </source>
</evidence>
<protein>
    <recommendedName>
        <fullName evidence="3">Bacterial Ig-like domain-containing protein</fullName>
    </recommendedName>
</protein>
<dbReference type="EMBL" id="CP082904">
    <property type="protein sequence ID" value="UQY44251.1"/>
    <property type="molecule type" value="Genomic_DNA"/>
</dbReference>
<gene>
    <name evidence="1" type="ORF">K6958_00615</name>
</gene>
<reference evidence="1" key="1">
    <citation type="submission" date="2021-09" db="EMBL/GenBank/DDBJ databases">
        <title>First case of bloodstream infection caused by Mixta hanseatica sp. nov., a member of the Erwiniaceae family.</title>
        <authorList>
            <person name="Both A."/>
            <person name="Huang J."/>
            <person name="Wenzel P."/>
            <person name="Aepfelbacher M."/>
            <person name="Rohde H."/>
            <person name="Christner M."/>
            <person name="Hentschke M."/>
        </authorList>
    </citation>
    <scope>NUCLEOTIDE SEQUENCE</scope>
    <source>
        <strain evidence="1">X22927</strain>
    </source>
</reference>
<sequence>MRDTLSNNSDASRDEIVKKPILSINMPFHINGFIASRADYYSIATLSGTATNVESGRYVQAELNGQTWQGRVDSNGEWSIPLPPSAITSLISDDLTISHTLTVSVANSQGDVARQTRNVSVPNHYHKSPMGIGINPIAGNDEIIGREKMHGQVISGLTHGVPEDAVVTVFLDGKAREALVDGNGFWSIILTPDEMKALTPGEHSITVELPHANGETPRWTGRNFNVTKEKGTAYAAEITINRVSGDDVLMPDEQKSGLIVSGTTANVASGKEVWVQLGENIYAATVKNNHWQAKIPAEDLALLHNGSATLVASVKDLHETATAVHQFSIGETLTVPHLIFHGAYDNFSAEGLQWSLVPETLSGVVTRVPEGTLVRVQLGTLSWETPVGKNGHWHLLISPAELMSQPPEALPLIVSVSNAQGETVTLTHTISYHGFDTEDQTLLVMNPISGDDFISSREQNADIVISGATLNVPEGQAVEVTLQYQDGSLVLQSKIDANGEWAVLLSAEQREKLYSSELDVQAVIKNDAQWQNPNGGELSTRHTLLINRDMDYDKPLALYTDNFHDGQHFSLDQFPDGLTLKGHIDRYSADQQVSVQIGQWSWTTETLYGNWEITLSPAHLAALRAGSATIEVSLLNNETDDTSSKAVHVVFERPVVVPEEPQITLDPVMGTDHITEVDAEQPYALTGTVTGKDSDWGDLSVELNGQIYRASFANGKWLAWVPADEINALPAGAWSGLTDHHLLTVTGVDSHGKLFHLEQDLSLPASDESTLTSLADLGLSGGENAISALLPQSEETQSTHITADAPGSLALPTASNDLWTTMPNRSEVDTTHYPLAQQQDLAELLAQQTPLA</sequence>
<evidence type="ECO:0008006" key="3">
    <source>
        <dbReference type="Google" id="ProtNLM"/>
    </source>
</evidence>
<dbReference type="Proteomes" id="UP001056635">
    <property type="component" value="Chromosome"/>
</dbReference>
<accession>A0ABY4RBT7</accession>
<dbReference type="InterPro" id="IPR013783">
    <property type="entry name" value="Ig-like_fold"/>
</dbReference>
<keyword evidence="2" id="KW-1185">Reference proteome</keyword>
<dbReference type="Gene3D" id="2.60.40.10">
    <property type="entry name" value="Immunoglobulins"/>
    <property type="match status" value="6"/>
</dbReference>
<dbReference type="RefSeq" id="WP_249892874.1">
    <property type="nucleotide sequence ID" value="NZ_CP082904.1"/>
</dbReference>
<proteinExistence type="predicted"/>
<dbReference type="NCBIfam" id="NF033510">
    <property type="entry name" value="Ca_tandemer"/>
    <property type="match status" value="5"/>
</dbReference>